<dbReference type="GO" id="GO:0006355">
    <property type="term" value="P:regulation of DNA-templated transcription"/>
    <property type="evidence" value="ECO:0007669"/>
    <property type="project" value="InterPro"/>
</dbReference>
<dbReference type="PROSITE" id="PS50043">
    <property type="entry name" value="HTH_LUXR_2"/>
    <property type="match status" value="1"/>
</dbReference>
<feature type="non-terminal residue" evidence="4">
    <location>
        <position position="1"/>
    </location>
</feature>
<proteinExistence type="predicted"/>
<dbReference type="CDD" id="cd06170">
    <property type="entry name" value="LuxR_C_like"/>
    <property type="match status" value="1"/>
</dbReference>
<organism evidence="4 5">
    <name type="scientific">Actinomadura geliboluensis</name>
    <dbReference type="NCBI Taxonomy" id="882440"/>
    <lineage>
        <taxon>Bacteria</taxon>
        <taxon>Bacillati</taxon>
        <taxon>Actinomycetota</taxon>
        <taxon>Actinomycetes</taxon>
        <taxon>Streptosporangiales</taxon>
        <taxon>Thermomonosporaceae</taxon>
        <taxon>Actinomadura</taxon>
    </lineage>
</organism>
<dbReference type="PANTHER" id="PTHR16305">
    <property type="entry name" value="TESTICULAR SOLUBLE ADENYLYL CYCLASE"/>
    <property type="match status" value="1"/>
</dbReference>
<dbReference type="OrthoDB" id="134933at2"/>
<dbReference type="PRINTS" id="PR00038">
    <property type="entry name" value="HTHLUXR"/>
</dbReference>
<gene>
    <name evidence="4" type="ORF">ETD96_24085</name>
</gene>
<evidence type="ECO:0000256" key="1">
    <source>
        <dbReference type="ARBA" id="ARBA00022741"/>
    </source>
</evidence>
<evidence type="ECO:0000313" key="4">
    <source>
        <dbReference type="EMBL" id="TMR34954.1"/>
    </source>
</evidence>
<dbReference type="GO" id="GO:0003677">
    <property type="term" value="F:DNA binding"/>
    <property type="evidence" value="ECO:0007669"/>
    <property type="project" value="InterPro"/>
</dbReference>
<dbReference type="GO" id="GO:0005737">
    <property type="term" value="C:cytoplasm"/>
    <property type="evidence" value="ECO:0007669"/>
    <property type="project" value="TreeGrafter"/>
</dbReference>
<evidence type="ECO:0000259" key="3">
    <source>
        <dbReference type="PROSITE" id="PS50043"/>
    </source>
</evidence>
<dbReference type="SUPFAM" id="SSF46894">
    <property type="entry name" value="C-terminal effector domain of the bipartite response regulators"/>
    <property type="match status" value="1"/>
</dbReference>
<dbReference type="GO" id="GO:0005524">
    <property type="term" value="F:ATP binding"/>
    <property type="evidence" value="ECO:0007669"/>
    <property type="project" value="UniProtKB-KW"/>
</dbReference>
<dbReference type="Pfam" id="PF13191">
    <property type="entry name" value="AAA_16"/>
    <property type="match status" value="1"/>
</dbReference>
<name>A0A5S4GR24_9ACTN</name>
<dbReference type="Gene3D" id="1.10.10.10">
    <property type="entry name" value="Winged helix-like DNA-binding domain superfamily/Winged helix DNA-binding domain"/>
    <property type="match status" value="1"/>
</dbReference>
<keyword evidence="1" id="KW-0547">Nucleotide-binding</keyword>
<dbReference type="Proteomes" id="UP000305238">
    <property type="component" value="Unassembled WGS sequence"/>
</dbReference>
<dbReference type="Pfam" id="PF00196">
    <property type="entry name" value="GerE"/>
    <property type="match status" value="1"/>
</dbReference>
<feature type="domain" description="HTH luxR-type" evidence="3">
    <location>
        <begin position="799"/>
        <end position="864"/>
    </location>
</feature>
<dbReference type="GO" id="GO:0004016">
    <property type="term" value="F:adenylate cyclase activity"/>
    <property type="evidence" value="ECO:0007669"/>
    <property type="project" value="TreeGrafter"/>
</dbReference>
<dbReference type="AlphaFoldDB" id="A0A5S4GR24"/>
<dbReference type="InterPro" id="IPR016032">
    <property type="entry name" value="Sig_transdc_resp-reg_C-effctor"/>
</dbReference>
<sequence>AGIGKTVLLDHAADAADGALVLRCAGSPPEAEQPFASLELMLRPVRDLGGPEAERLRALIEPQAAAGREDVFAVRRAVLALLHRLAADRPVVCLVDDAQWLDAASADALAYAARRLGAEPAALLAAARDESTFGSSGLAEIRLRRLCPEEAAAFLRGTAAGAGLAPPARDRVLAEAEGNPLALRLLAASLSPAQRAGCINPFTFHDGASPVGGTLQAELCARLGALPPGTRALLLLAAADDTRDTARVTGAAASVGATVADFAPAERAGLLAATRTTIAFAHPLVRAVAYHRATPSERRAAHRALADSAGAAHPEARTWHLAAASLGYQADVAAELERAGACSGDRRAYVCHARAAELTAGERARARRLAAAARAACAAGLFDGARDLVARARRLAADPLTRAELARAGAAAEAECGSPRRAARTLVAGAAPLAGLDPAGAALLLADAARCGWHAGDALLIREALDALGALPLPPGSALARLPAAIGAAMDAAGAAGRLADLRRSLPDELGRRLTASTIAFADGAPGAHEAAARFARDCRTEAGRLPYALQVLAHALVGRGLHGEAREAAEEGLRLAGDAGARTRTAQLSCLLGWLAAVAGDEKRCADLVTAGLEQARAEDVAPAVSLGTWALALLDLGAGRHAEALARLEELPEEVPAAGPAASAARQAADRVEAAVRAGRPDRAACPLALLDRRAARDASPDVRALAERCRAQLAAGAAAERHFVNALELLGNGNAYERARTGLLYGEWLRRERRRADARTHLSNALELFENSGSAAWAERARAELGACGTRPADAPETVLGGLTHQELQIVRLAAAGASNREIADRLFLSPRTVGNHLYRAYPKLGVRTRGELGRLDLSAPAAPRERPAAE</sequence>
<accession>A0A5S4GR24</accession>
<dbReference type="InterPro" id="IPR000792">
    <property type="entry name" value="Tscrpt_reg_LuxR_C"/>
</dbReference>
<dbReference type="PROSITE" id="PS00622">
    <property type="entry name" value="HTH_LUXR_1"/>
    <property type="match status" value="1"/>
</dbReference>
<keyword evidence="5" id="KW-1185">Reference proteome</keyword>
<dbReference type="PANTHER" id="PTHR16305:SF35">
    <property type="entry name" value="TRANSCRIPTIONAL ACTIVATOR DOMAIN"/>
    <property type="match status" value="1"/>
</dbReference>
<keyword evidence="2" id="KW-0067">ATP-binding</keyword>
<dbReference type="InterPro" id="IPR036388">
    <property type="entry name" value="WH-like_DNA-bd_sf"/>
</dbReference>
<dbReference type="EMBL" id="VCKZ01000190">
    <property type="protein sequence ID" value="TMR34954.1"/>
    <property type="molecule type" value="Genomic_DNA"/>
</dbReference>
<comment type="caution">
    <text evidence="4">The sequence shown here is derived from an EMBL/GenBank/DDBJ whole genome shotgun (WGS) entry which is preliminary data.</text>
</comment>
<evidence type="ECO:0000313" key="5">
    <source>
        <dbReference type="Proteomes" id="UP000305238"/>
    </source>
</evidence>
<reference evidence="4 5" key="1">
    <citation type="submission" date="2019-05" db="EMBL/GenBank/DDBJ databases">
        <title>Draft genome sequence of Actinomadura geliboluensis A8036.</title>
        <authorList>
            <person name="Saricaoglu S."/>
            <person name="Isik K."/>
        </authorList>
    </citation>
    <scope>NUCLEOTIDE SEQUENCE [LARGE SCALE GENOMIC DNA]</scope>
    <source>
        <strain evidence="4 5">A8036</strain>
    </source>
</reference>
<dbReference type="InterPro" id="IPR041664">
    <property type="entry name" value="AAA_16"/>
</dbReference>
<dbReference type="RefSeq" id="WP_138638750.1">
    <property type="nucleotide sequence ID" value="NZ_VCKZ01000190.1"/>
</dbReference>
<dbReference type="SMART" id="SM00421">
    <property type="entry name" value="HTH_LUXR"/>
    <property type="match status" value="1"/>
</dbReference>
<protein>
    <submittedName>
        <fullName evidence="4">Helix-turn-helix transcriptional regulator</fullName>
    </submittedName>
</protein>
<evidence type="ECO:0000256" key="2">
    <source>
        <dbReference type="ARBA" id="ARBA00022840"/>
    </source>
</evidence>